<dbReference type="AlphaFoldDB" id="C0EDX3"/>
<evidence type="ECO:0000313" key="2">
    <source>
        <dbReference type="Proteomes" id="UP000003340"/>
    </source>
</evidence>
<comment type="caution">
    <text evidence="1">The sequence shown here is derived from an EMBL/GenBank/DDBJ whole genome shotgun (WGS) entry which is preliminary data.</text>
</comment>
<name>C0EDX3_9FIRM</name>
<protein>
    <submittedName>
        <fullName evidence="1">Uncharacterized protein</fullName>
    </submittedName>
</protein>
<dbReference type="EMBL" id="ACEC01000066">
    <property type="protein sequence ID" value="EEG30321.1"/>
    <property type="molecule type" value="Genomic_DNA"/>
</dbReference>
<organism evidence="1 2">
    <name type="scientific">[Clostridium] methylpentosum DSM 5476</name>
    <dbReference type="NCBI Taxonomy" id="537013"/>
    <lineage>
        <taxon>Bacteria</taxon>
        <taxon>Bacillati</taxon>
        <taxon>Bacillota</taxon>
        <taxon>Clostridia</taxon>
        <taxon>Eubacteriales</taxon>
        <taxon>Oscillospiraceae</taxon>
        <taxon>Oscillospiraceae incertae sedis</taxon>
    </lineage>
</organism>
<reference evidence="1 2" key="1">
    <citation type="submission" date="2009-01" db="EMBL/GenBank/DDBJ databases">
        <authorList>
            <person name="Fulton L."/>
            <person name="Clifton S."/>
            <person name="Fulton B."/>
            <person name="Xu J."/>
            <person name="Minx P."/>
            <person name="Pepin K.H."/>
            <person name="Johnson M."/>
            <person name="Bhonagiri V."/>
            <person name="Nash W.E."/>
            <person name="Mardis E.R."/>
            <person name="Wilson R.K."/>
        </authorList>
    </citation>
    <scope>NUCLEOTIDE SEQUENCE [LARGE SCALE GENOMIC DNA]</scope>
    <source>
        <strain evidence="1 2">DSM 5476</strain>
    </source>
</reference>
<dbReference type="HOGENOM" id="CLU_3078439_0_0_9"/>
<sequence length="52" mass="5923">MQFSFPSADLSPKLSYSSGRTEFFQTKAYKKRLALFQTEPVVFSGSFHLSVK</sequence>
<reference evidence="1 2" key="2">
    <citation type="submission" date="2009-02" db="EMBL/GenBank/DDBJ databases">
        <title>Draft genome sequence of Clostridium methylpentosum (DSM 5476).</title>
        <authorList>
            <person name="Sudarsanam P."/>
            <person name="Ley R."/>
            <person name="Guruge J."/>
            <person name="Turnbaugh P.J."/>
            <person name="Mahowald M."/>
            <person name="Liep D."/>
            <person name="Gordon J."/>
        </authorList>
    </citation>
    <scope>NUCLEOTIDE SEQUENCE [LARGE SCALE GENOMIC DNA]</scope>
    <source>
        <strain evidence="1 2">DSM 5476</strain>
    </source>
</reference>
<gene>
    <name evidence="1" type="ORF">CLOSTMETH_02052</name>
</gene>
<evidence type="ECO:0000313" key="1">
    <source>
        <dbReference type="EMBL" id="EEG30321.1"/>
    </source>
</evidence>
<dbReference type="Proteomes" id="UP000003340">
    <property type="component" value="Unassembled WGS sequence"/>
</dbReference>
<proteinExistence type="predicted"/>
<keyword evidence="2" id="KW-1185">Reference proteome</keyword>
<accession>C0EDX3</accession>